<keyword evidence="2" id="KW-0813">Transport</keyword>
<dbReference type="InterPro" id="IPR051125">
    <property type="entry name" value="ABC-4/HrtB_transporter"/>
</dbReference>
<evidence type="ECO:0000259" key="8">
    <source>
        <dbReference type="Pfam" id="PF02687"/>
    </source>
</evidence>
<evidence type="ECO:0000256" key="7">
    <source>
        <dbReference type="SAM" id="Phobius"/>
    </source>
</evidence>
<dbReference type="EMBL" id="CP116942">
    <property type="protein sequence ID" value="WCO68092.1"/>
    <property type="molecule type" value="Genomic_DNA"/>
</dbReference>
<evidence type="ECO:0000313" key="9">
    <source>
        <dbReference type="EMBL" id="WCO68092.1"/>
    </source>
</evidence>
<keyword evidence="6 7" id="KW-0472">Membrane</keyword>
<keyword evidence="10" id="KW-1185">Reference proteome</keyword>
<dbReference type="RefSeq" id="WP_272737609.1">
    <property type="nucleotide sequence ID" value="NZ_CP116942.1"/>
</dbReference>
<reference evidence="9" key="1">
    <citation type="submission" date="2023-01" db="EMBL/GenBank/DDBJ databases">
        <title>The diversity of Class Acidimicrobiia in South China Sea sediment environments and the proposal of Iamia marina sp. nov., a novel species of the genus Iamia.</title>
        <authorList>
            <person name="He Y."/>
            <person name="Tian X."/>
        </authorList>
    </citation>
    <scope>NUCLEOTIDE SEQUENCE</scope>
    <source>
        <strain evidence="9">DSM 19957</strain>
    </source>
</reference>
<protein>
    <recommendedName>
        <fullName evidence="8">ABC3 transporter permease C-terminal domain-containing protein</fullName>
    </recommendedName>
</protein>
<keyword evidence="4 7" id="KW-0812">Transmembrane</keyword>
<dbReference type="Proteomes" id="UP001216390">
    <property type="component" value="Chromosome"/>
</dbReference>
<evidence type="ECO:0000256" key="6">
    <source>
        <dbReference type="ARBA" id="ARBA00023136"/>
    </source>
</evidence>
<dbReference type="GO" id="GO:0005886">
    <property type="term" value="C:plasma membrane"/>
    <property type="evidence" value="ECO:0007669"/>
    <property type="project" value="UniProtKB-SubCell"/>
</dbReference>
<name>A0AAF0BUS1_9ACTN</name>
<dbReference type="PANTHER" id="PTHR43738:SF1">
    <property type="entry name" value="HEMIN TRANSPORT SYSTEM PERMEASE PROTEIN HRTB-RELATED"/>
    <property type="match status" value="1"/>
</dbReference>
<keyword evidence="5 7" id="KW-1133">Transmembrane helix</keyword>
<dbReference type="InterPro" id="IPR003838">
    <property type="entry name" value="ABC3_permease_C"/>
</dbReference>
<evidence type="ECO:0000256" key="1">
    <source>
        <dbReference type="ARBA" id="ARBA00004651"/>
    </source>
</evidence>
<dbReference type="AlphaFoldDB" id="A0AAF0BUS1"/>
<comment type="subcellular location">
    <subcellularLocation>
        <location evidence="1">Cell membrane</location>
        <topology evidence="1">Multi-pass membrane protein</topology>
    </subcellularLocation>
</comment>
<organism evidence="9 10">
    <name type="scientific">Iamia majanohamensis</name>
    <dbReference type="NCBI Taxonomy" id="467976"/>
    <lineage>
        <taxon>Bacteria</taxon>
        <taxon>Bacillati</taxon>
        <taxon>Actinomycetota</taxon>
        <taxon>Acidimicrobiia</taxon>
        <taxon>Acidimicrobiales</taxon>
        <taxon>Iamiaceae</taxon>
        <taxon>Iamia</taxon>
    </lineage>
</organism>
<sequence length="372" mass="37875">MFLAVREMRRALVRFALLVLAVALLVFLILTQQALQDGLLTSFVGGIRNQSAPVLVYSVDGQRSLQGSIVPPPLEDAVRATEGVGTAGRVGQGTFTVEGAGDGPSDAAIVGTEVADLGSPTSLSAGRRPAAAGEAVGSATDFSVGDEVTVAADGGGAPVTLTVVGLAEDVQLNVTPTLFTDLGTYEAAVRAANPDATEVLPNAIAVEPAPGVGVDALVTRLDAASPEADALTRTQAADESPGVAQVRQSFQVIFLLYALVVPLVTGLFFLIITLQKARSLTLLRAVGARAGVLARSLLVQVVAVVGLGLVVGVALYAPVTQVGLGDLALRFDPGAVLLWSVLLLVLGVLSALVAVRRVLRIDPLEATTGGGP</sequence>
<dbReference type="Pfam" id="PF02687">
    <property type="entry name" value="FtsX"/>
    <property type="match status" value="1"/>
</dbReference>
<evidence type="ECO:0000256" key="2">
    <source>
        <dbReference type="ARBA" id="ARBA00022448"/>
    </source>
</evidence>
<evidence type="ECO:0000256" key="3">
    <source>
        <dbReference type="ARBA" id="ARBA00022475"/>
    </source>
</evidence>
<feature type="domain" description="ABC3 transporter permease C-terminal" evidence="8">
    <location>
        <begin position="252"/>
        <end position="363"/>
    </location>
</feature>
<evidence type="ECO:0000256" key="4">
    <source>
        <dbReference type="ARBA" id="ARBA00022692"/>
    </source>
</evidence>
<dbReference type="PANTHER" id="PTHR43738">
    <property type="entry name" value="ABC TRANSPORTER, MEMBRANE PROTEIN"/>
    <property type="match status" value="1"/>
</dbReference>
<dbReference type="KEGG" id="ima:PO878_05060"/>
<proteinExistence type="predicted"/>
<gene>
    <name evidence="9" type="ORF">PO878_05060</name>
</gene>
<feature type="transmembrane region" description="Helical" evidence="7">
    <location>
        <begin position="292"/>
        <end position="316"/>
    </location>
</feature>
<evidence type="ECO:0000313" key="10">
    <source>
        <dbReference type="Proteomes" id="UP001216390"/>
    </source>
</evidence>
<feature type="transmembrane region" description="Helical" evidence="7">
    <location>
        <begin position="336"/>
        <end position="355"/>
    </location>
</feature>
<evidence type="ECO:0000256" key="5">
    <source>
        <dbReference type="ARBA" id="ARBA00022989"/>
    </source>
</evidence>
<keyword evidence="3" id="KW-1003">Cell membrane</keyword>
<accession>A0AAF0BUS1</accession>
<feature type="transmembrane region" description="Helical" evidence="7">
    <location>
        <begin position="250"/>
        <end position="272"/>
    </location>
</feature>